<dbReference type="EMBL" id="SRLO01001112">
    <property type="protein sequence ID" value="TNN41382.1"/>
    <property type="molecule type" value="Genomic_DNA"/>
</dbReference>
<feature type="region of interest" description="Disordered" evidence="1">
    <location>
        <begin position="1"/>
        <end position="28"/>
    </location>
</feature>
<dbReference type="Pfam" id="PF11035">
    <property type="entry name" value="SNAPC2"/>
    <property type="match status" value="1"/>
</dbReference>
<dbReference type="GO" id="GO:0016604">
    <property type="term" value="C:nuclear body"/>
    <property type="evidence" value="ECO:0007669"/>
    <property type="project" value="TreeGrafter"/>
</dbReference>
<feature type="region of interest" description="Disordered" evidence="1">
    <location>
        <begin position="183"/>
        <end position="235"/>
    </location>
</feature>
<proteinExistence type="predicted"/>
<dbReference type="GO" id="GO:0009301">
    <property type="term" value="P:snRNA transcription"/>
    <property type="evidence" value="ECO:0007669"/>
    <property type="project" value="InterPro"/>
</dbReference>
<comment type="caution">
    <text evidence="2">The sequence shown here is derived from an EMBL/GenBank/DDBJ whole genome shotgun (WGS) entry which is preliminary data.</text>
</comment>
<feature type="region of interest" description="Disordered" evidence="1">
    <location>
        <begin position="258"/>
        <end position="285"/>
    </location>
</feature>
<dbReference type="OrthoDB" id="5990578at2759"/>
<accession>A0A4Z2FM69</accession>
<evidence type="ECO:0000256" key="1">
    <source>
        <dbReference type="SAM" id="MobiDB-lite"/>
    </source>
</evidence>
<feature type="compositionally biased region" description="Basic residues" evidence="1">
    <location>
        <begin position="1"/>
        <end position="10"/>
    </location>
</feature>
<dbReference type="AlphaFoldDB" id="A0A4Z2FM69"/>
<evidence type="ECO:0000313" key="2">
    <source>
        <dbReference type="EMBL" id="TNN41382.1"/>
    </source>
</evidence>
<evidence type="ECO:0000313" key="3">
    <source>
        <dbReference type="Proteomes" id="UP000314294"/>
    </source>
</evidence>
<feature type="compositionally biased region" description="Low complexity" evidence="1">
    <location>
        <begin position="195"/>
        <end position="210"/>
    </location>
</feature>
<dbReference type="GO" id="GO:0016251">
    <property type="term" value="F:RNA polymerase II general transcription initiation factor activity"/>
    <property type="evidence" value="ECO:0007669"/>
    <property type="project" value="InterPro"/>
</dbReference>
<keyword evidence="3" id="KW-1185">Reference proteome</keyword>
<reference evidence="2 3" key="1">
    <citation type="submission" date="2019-03" db="EMBL/GenBank/DDBJ databases">
        <title>First draft genome of Liparis tanakae, snailfish: a comprehensive survey of snailfish specific genes.</title>
        <authorList>
            <person name="Kim W."/>
            <person name="Song I."/>
            <person name="Jeong J.-H."/>
            <person name="Kim D."/>
            <person name="Kim S."/>
            <person name="Ryu S."/>
            <person name="Song J.Y."/>
            <person name="Lee S.K."/>
        </authorList>
    </citation>
    <scope>NUCLEOTIDE SEQUENCE [LARGE SCALE GENOMIC DNA]</scope>
    <source>
        <tissue evidence="2">Muscle</tissue>
    </source>
</reference>
<feature type="region of interest" description="Disordered" evidence="1">
    <location>
        <begin position="309"/>
        <end position="353"/>
    </location>
</feature>
<dbReference type="Proteomes" id="UP000314294">
    <property type="component" value="Unassembled WGS sequence"/>
</dbReference>
<dbReference type="PANTHER" id="PTHR15132:SF1">
    <property type="entry name" value="SNRNA-ACTIVATING PROTEIN COMPLEX SUBUNIT 2"/>
    <property type="match status" value="1"/>
</dbReference>
<feature type="compositionally biased region" description="Low complexity" evidence="1">
    <location>
        <begin position="309"/>
        <end position="332"/>
    </location>
</feature>
<gene>
    <name evidence="2" type="primary">SNAPC2</name>
    <name evidence="2" type="ORF">EYF80_048440</name>
</gene>
<feature type="compositionally biased region" description="Basic and acidic residues" evidence="1">
    <location>
        <begin position="11"/>
        <end position="21"/>
    </location>
</feature>
<dbReference type="InterPro" id="IPR021281">
    <property type="entry name" value="SNAPC2"/>
</dbReference>
<protein>
    <submittedName>
        <fullName evidence="2">snRNA-activating protein complex subunit 2</fullName>
    </submittedName>
</protein>
<dbReference type="PANTHER" id="PTHR15132">
    <property type="entry name" value="SNRNA-ACTIVATING PROTEIN COMPLEX SUBUNIT 2"/>
    <property type="match status" value="1"/>
</dbReference>
<sequence length="538" mass="57762">MKPPARKRTRPDRNLSREPPRLKSPSPSPWIRYWRVSEQRALLKALRTFSRIHGSSVDLDYAFVEKYVPSRSTAESQSVVEFLKDSVLSLASLKLNERTLEEKTLRKPIEEWTSMASTVAGLDEEAITDAFSQMLMVSSTEPRTLRYCDPPQVHRPEGTDQLVGRTVPLRPMPRMQIKVERPDPNAARPVLVLKSPGPATGSGPATGPSPVNGVQVINWKVPPPRQRRSTTARSSLARAGISFQPDAAANKIAEAKLLSSPQPAPKTAPPVTVHDSPGSGSAAVGKTLITTPQQPSAQSPTAISTAISTGSTLKSNSSGPRASLSSSSTTGQTPPPSRTDPPGSTKPPLSSPAAEVQAKFGRSSKYATEDSPRVYGVKSVVDFERIYSYLSGVHQPTDDPWKLSPMESAIVLDLLMSLPEELPLLDGNQLHKHLSKVYKFLSSTAESKMAAELLKELKDELRSPDGKRTNCRQSAARTADGDGDGVTAGGDGSNLQPDGAESQSAGSGDLSGSSGGADEIRFSALNPFVVPLRLLMRK</sequence>
<organism evidence="2 3">
    <name type="scientific">Liparis tanakae</name>
    <name type="common">Tanaka's snailfish</name>
    <dbReference type="NCBI Taxonomy" id="230148"/>
    <lineage>
        <taxon>Eukaryota</taxon>
        <taxon>Metazoa</taxon>
        <taxon>Chordata</taxon>
        <taxon>Craniata</taxon>
        <taxon>Vertebrata</taxon>
        <taxon>Euteleostomi</taxon>
        <taxon>Actinopterygii</taxon>
        <taxon>Neopterygii</taxon>
        <taxon>Teleostei</taxon>
        <taxon>Neoteleostei</taxon>
        <taxon>Acanthomorphata</taxon>
        <taxon>Eupercaria</taxon>
        <taxon>Perciformes</taxon>
        <taxon>Cottioidei</taxon>
        <taxon>Cottales</taxon>
        <taxon>Liparidae</taxon>
        <taxon>Liparis</taxon>
    </lineage>
</organism>
<feature type="region of interest" description="Disordered" evidence="1">
    <location>
        <begin position="463"/>
        <end position="517"/>
    </location>
</feature>
<name>A0A4Z2FM69_9TELE</name>